<dbReference type="AlphaFoldDB" id="I0K4Y4"/>
<dbReference type="STRING" id="1166018.FAES_1177"/>
<accession>I0K4Y4</accession>
<reference evidence="1 2" key="1">
    <citation type="journal article" date="2012" name="J. Bacteriol.">
        <title>Genome Sequence of Fibrella aestuarina BUZ 2T, a Filamentous Marine Bacterium.</title>
        <authorList>
            <person name="Filippini M."/>
            <person name="Qi W."/>
            <person name="Blom J."/>
            <person name="Goesmann A."/>
            <person name="Smits T.H."/>
            <person name="Bagheri H.C."/>
        </authorList>
    </citation>
    <scope>NUCLEOTIDE SEQUENCE [LARGE SCALE GENOMIC DNA]</scope>
    <source>
        <strain evidence="2">BUZ 2T</strain>
    </source>
</reference>
<evidence type="ECO:0000313" key="2">
    <source>
        <dbReference type="Proteomes" id="UP000011058"/>
    </source>
</evidence>
<dbReference type="KEGG" id="fae:FAES_1177"/>
<dbReference type="HOGENOM" id="CLU_3373875_0_0_10"/>
<organism evidence="1 2">
    <name type="scientific">Fibrella aestuarina BUZ 2</name>
    <dbReference type="NCBI Taxonomy" id="1166018"/>
    <lineage>
        <taxon>Bacteria</taxon>
        <taxon>Pseudomonadati</taxon>
        <taxon>Bacteroidota</taxon>
        <taxon>Cytophagia</taxon>
        <taxon>Cytophagales</taxon>
        <taxon>Spirosomataceae</taxon>
        <taxon>Fibrella</taxon>
    </lineage>
</organism>
<dbReference type="Proteomes" id="UP000011058">
    <property type="component" value="Chromosome"/>
</dbReference>
<keyword evidence="2" id="KW-1185">Reference proteome</keyword>
<protein>
    <submittedName>
        <fullName evidence="1">Uncharacterized protein</fullName>
    </submittedName>
</protein>
<gene>
    <name evidence="1" type="ORF">FAES_1177</name>
</gene>
<sequence>MNRVRPFFSLIGDVPEPAAQRQAQVRRQTSDSNL</sequence>
<proteinExistence type="predicted"/>
<dbReference type="EMBL" id="HE796683">
    <property type="protein sequence ID" value="CCG99187.1"/>
    <property type="molecule type" value="Genomic_DNA"/>
</dbReference>
<evidence type="ECO:0000313" key="1">
    <source>
        <dbReference type="EMBL" id="CCG99187.1"/>
    </source>
</evidence>
<name>I0K4Y4_9BACT</name>